<proteinExistence type="predicted"/>
<protein>
    <submittedName>
        <fullName evidence="2 3">Uncharacterized protein</fullName>
    </submittedName>
</protein>
<organism evidence="2">
    <name type="scientific">Anopheles sinensis</name>
    <name type="common">Mosquito</name>
    <dbReference type="NCBI Taxonomy" id="74873"/>
    <lineage>
        <taxon>Eukaryota</taxon>
        <taxon>Metazoa</taxon>
        <taxon>Ecdysozoa</taxon>
        <taxon>Arthropoda</taxon>
        <taxon>Hexapoda</taxon>
        <taxon>Insecta</taxon>
        <taxon>Pterygota</taxon>
        <taxon>Neoptera</taxon>
        <taxon>Endopterygota</taxon>
        <taxon>Diptera</taxon>
        <taxon>Nematocera</taxon>
        <taxon>Culicoidea</taxon>
        <taxon>Culicidae</taxon>
        <taxon>Anophelinae</taxon>
        <taxon>Anopheles</taxon>
    </lineage>
</organism>
<dbReference type="VEuPathDB" id="VectorBase:ASIC007811"/>
<reference evidence="3" key="2">
    <citation type="submission" date="2020-05" db="UniProtKB">
        <authorList>
            <consortium name="EnsemblMetazoa"/>
        </authorList>
    </citation>
    <scope>IDENTIFICATION</scope>
</reference>
<dbReference type="EMBL" id="KE525006">
    <property type="protein sequence ID" value="KFB40322.1"/>
    <property type="molecule type" value="Genomic_DNA"/>
</dbReference>
<feature type="region of interest" description="Disordered" evidence="1">
    <location>
        <begin position="1"/>
        <end position="83"/>
    </location>
</feature>
<dbReference type="EnsemblMetazoa" id="ASIC007811-RA">
    <property type="protein sequence ID" value="ASIC007811-PA"/>
    <property type="gene ID" value="ASIC007811"/>
</dbReference>
<evidence type="ECO:0000313" key="2">
    <source>
        <dbReference type="EMBL" id="KFB40322.1"/>
    </source>
</evidence>
<evidence type="ECO:0000313" key="4">
    <source>
        <dbReference type="Proteomes" id="UP000030765"/>
    </source>
</evidence>
<accession>A0A084VQS8</accession>
<dbReference type="Proteomes" id="UP000030765">
    <property type="component" value="Unassembled WGS sequence"/>
</dbReference>
<evidence type="ECO:0000313" key="3">
    <source>
        <dbReference type="EnsemblMetazoa" id="ASIC007811-PA"/>
    </source>
</evidence>
<sequence>MRECHGKGGAKVDGKLHWADEDATQQASERKRASFQRAATERNPVCNDSDRPTDRPTDVKPTPTPRSRDGGAGSFVQYTVRSN</sequence>
<dbReference type="AlphaFoldDB" id="A0A084VQS8"/>
<reference evidence="2 4" key="1">
    <citation type="journal article" date="2014" name="BMC Genomics">
        <title>Genome sequence of Anopheles sinensis provides insight into genetics basis of mosquito competence for malaria parasites.</title>
        <authorList>
            <person name="Zhou D."/>
            <person name="Zhang D."/>
            <person name="Ding G."/>
            <person name="Shi L."/>
            <person name="Hou Q."/>
            <person name="Ye Y."/>
            <person name="Xu Y."/>
            <person name="Zhou H."/>
            <person name="Xiong C."/>
            <person name="Li S."/>
            <person name="Yu J."/>
            <person name="Hong S."/>
            <person name="Yu X."/>
            <person name="Zou P."/>
            <person name="Chen C."/>
            <person name="Chang X."/>
            <person name="Wang W."/>
            <person name="Lv Y."/>
            <person name="Sun Y."/>
            <person name="Ma L."/>
            <person name="Shen B."/>
            <person name="Zhu C."/>
        </authorList>
    </citation>
    <scope>NUCLEOTIDE SEQUENCE [LARGE SCALE GENOMIC DNA]</scope>
</reference>
<dbReference type="EMBL" id="ATLV01015305">
    <property type="status" value="NOT_ANNOTATED_CDS"/>
    <property type="molecule type" value="Genomic_DNA"/>
</dbReference>
<feature type="compositionally biased region" description="Basic and acidic residues" evidence="1">
    <location>
        <begin position="48"/>
        <end position="58"/>
    </location>
</feature>
<gene>
    <name evidence="2" type="ORF">ZHAS_00007811</name>
</gene>
<name>A0A084VQS8_ANOSI</name>
<keyword evidence="4" id="KW-1185">Reference proteome</keyword>
<feature type="compositionally biased region" description="Basic and acidic residues" evidence="1">
    <location>
        <begin position="1"/>
        <end position="20"/>
    </location>
</feature>
<evidence type="ECO:0000256" key="1">
    <source>
        <dbReference type="SAM" id="MobiDB-lite"/>
    </source>
</evidence>